<comment type="caution">
    <text evidence="4">The sequence shown here is derived from an EMBL/GenBank/DDBJ whole genome shotgun (WGS) entry which is preliminary data.</text>
</comment>
<dbReference type="Pfam" id="PF00085">
    <property type="entry name" value="Thioredoxin"/>
    <property type="match status" value="1"/>
</dbReference>
<dbReference type="InterPro" id="IPR013766">
    <property type="entry name" value="Thioredoxin_domain"/>
</dbReference>
<dbReference type="GO" id="GO:0009507">
    <property type="term" value="C:chloroplast"/>
    <property type="evidence" value="ECO:0007669"/>
    <property type="project" value="UniProtKB-ARBA"/>
</dbReference>
<dbReference type="PANTHER" id="PTHR43601:SF17">
    <property type="entry name" value="THIOREDOXIN-LIKE 1-2, CHLOROPLASTIC"/>
    <property type="match status" value="1"/>
</dbReference>
<name>A0A8X8WVU7_SALSN</name>
<dbReference type="PROSITE" id="PS51352">
    <property type="entry name" value="THIOREDOXIN_2"/>
    <property type="match status" value="1"/>
</dbReference>
<reference evidence="4" key="2">
    <citation type="submission" date="2020-08" db="EMBL/GenBank/DDBJ databases">
        <title>Plant Genome Project.</title>
        <authorList>
            <person name="Zhang R.-G."/>
        </authorList>
    </citation>
    <scope>NUCLEOTIDE SEQUENCE</scope>
    <source>
        <strain evidence="4">Huo1</strain>
        <tissue evidence="4">Leaf</tissue>
    </source>
</reference>
<evidence type="ECO:0000256" key="1">
    <source>
        <dbReference type="ARBA" id="ARBA00008987"/>
    </source>
</evidence>
<dbReference type="PANTHER" id="PTHR43601">
    <property type="entry name" value="THIOREDOXIN, MITOCHONDRIAL"/>
    <property type="match status" value="1"/>
</dbReference>
<gene>
    <name evidence="4" type="ORF">SASPL_138629</name>
</gene>
<dbReference type="Proteomes" id="UP000298416">
    <property type="component" value="Unassembled WGS sequence"/>
</dbReference>
<keyword evidence="5" id="KW-1185">Reference proteome</keyword>
<accession>A0A8X8WVU7</accession>
<dbReference type="SUPFAM" id="SSF52833">
    <property type="entry name" value="Thioredoxin-like"/>
    <property type="match status" value="1"/>
</dbReference>
<evidence type="ECO:0000313" key="4">
    <source>
        <dbReference type="EMBL" id="KAG6401764.1"/>
    </source>
</evidence>
<dbReference type="GO" id="GO:0045454">
    <property type="term" value="P:cell redox homeostasis"/>
    <property type="evidence" value="ECO:0007669"/>
    <property type="project" value="TreeGrafter"/>
</dbReference>
<keyword evidence="2" id="KW-0676">Redox-active center</keyword>
<feature type="domain" description="Thioredoxin" evidence="3">
    <location>
        <begin position="50"/>
        <end position="193"/>
    </location>
</feature>
<sequence length="241" mass="26567">MSCCLKAGSSVYVSDGLSFKNRAKGSLRVCSSIQTLHSNPSECLGKTLHLLDQKPATKFVIESPKSDPPNAHKSLRWWEKFLHQNMIEIQSAQELVDSLLNAGERLVVLDFYSPGCGGCRTLHPKICQLAEVNPNALFLQINYENHKEMCDALNIRVLPFFRLYRGEEGRACSFSCTNATIKKFKDALAKHGTSSRRLGLAKGLDESELSALASRGLISRNVEGNSSMGCEVEEGGVFSLR</sequence>
<dbReference type="OrthoDB" id="2121326at2759"/>
<dbReference type="CDD" id="cd02947">
    <property type="entry name" value="TRX_family"/>
    <property type="match status" value="1"/>
</dbReference>
<dbReference type="AlphaFoldDB" id="A0A8X8WVU7"/>
<protein>
    <recommendedName>
        <fullName evidence="3">Thioredoxin domain-containing protein</fullName>
    </recommendedName>
</protein>
<comment type="similarity">
    <text evidence="1">Belongs to the thioredoxin family.</text>
</comment>
<dbReference type="InterPro" id="IPR036249">
    <property type="entry name" value="Thioredoxin-like_sf"/>
</dbReference>
<evidence type="ECO:0000256" key="2">
    <source>
        <dbReference type="ARBA" id="ARBA00023284"/>
    </source>
</evidence>
<reference evidence="4" key="1">
    <citation type="submission" date="2018-01" db="EMBL/GenBank/DDBJ databases">
        <authorList>
            <person name="Mao J.F."/>
        </authorList>
    </citation>
    <scope>NUCLEOTIDE SEQUENCE</scope>
    <source>
        <strain evidence="4">Huo1</strain>
        <tissue evidence="4">Leaf</tissue>
    </source>
</reference>
<evidence type="ECO:0000313" key="5">
    <source>
        <dbReference type="Proteomes" id="UP000298416"/>
    </source>
</evidence>
<proteinExistence type="inferred from homology"/>
<evidence type="ECO:0000259" key="3">
    <source>
        <dbReference type="PROSITE" id="PS51352"/>
    </source>
</evidence>
<dbReference type="Gene3D" id="3.40.30.10">
    <property type="entry name" value="Glutaredoxin"/>
    <property type="match status" value="1"/>
</dbReference>
<organism evidence="4">
    <name type="scientific">Salvia splendens</name>
    <name type="common">Scarlet sage</name>
    <dbReference type="NCBI Taxonomy" id="180675"/>
    <lineage>
        <taxon>Eukaryota</taxon>
        <taxon>Viridiplantae</taxon>
        <taxon>Streptophyta</taxon>
        <taxon>Embryophyta</taxon>
        <taxon>Tracheophyta</taxon>
        <taxon>Spermatophyta</taxon>
        <taxon>Magnoliopsida</taxon>
        <taxon>eudicotyledons</taxon>
        <taxon>Gunneridae</taxon>
        <taxon>Pentapetalae</taxon>
        <taxon>asterids</taxon>
        <taxon>lamiids</taxon>
        <taxon>Lamiales</taxon>
        <taxon>Lamiaceae</taxon>
        <taxon>Nepetoideae</taxon>
        <taxon>Mentheae</taxon>
        <taxon>Salviinae</taxon>
        <taxon>Salvia</taxon>
        <taxon>Salvia subgen. Calosphace</taxon>
        <taxon>core Calosphace</taxon>
    </lineage>
</organism>
<dbReference type="EMBL" id="PNBA02000014">
    <property type="protein sequence ID" value="KAG6401764.1"/>
    <property type="molecule type" value="Genomic_DNA"/>
</dbReference>